<evidence type="ECO:0000313" key="3">
    <source>
        <dbReference type="EMBL" id="OAQ31794.1"/>
    </source>
</evidence>
<dbReference type="OrthoDB" id="2428238at2759"/>
<feature type="compositionally biased region" description="Basic and acidic residues" evidence="1">
    <location>
        <begin position="390"/>
        <end position="404"/>
    </location>
</feature>
<feature type="region of interest" description="Disordered" evidence="1">
    <location>
        <begin position="161"/>
        <end position="183"/>
    </location>
</feature>
<accession>A0A197K5S1</accession>
<keyword evidence="4" id="KW-1185">Reference proteome</keyword>
<feature type="compositionally biased region" description="Acidic residues" evidence="1">
    <location>
        <begin position="93"/>
        <end position="141"/>
    </location>
</feature>
<proteinExistence type="predicted"/>
<protein>
    <submittedName>
        <fullName evidence="3">Uncharacterized protein</fullName>
    </submittedName>
</protein>
<feature type="region of interest" description="Disordered" evidence="1">
    <location>
        <begin position="303"/>
        <end position="344"/>
    </location>
</feature>
<name>A0A197K5S1_9FUNG</name>
<dbReference type="Proteomes" id="UP000078512">
    <property type="component" value="Unassembled WGS sequence"/>
</dbReference>
<reference evidence="3 4" key="1">
    <citation type="submission" date="2016-05" db="EMBL/GenBank/DDBJ databases">
        <title>Genome sequencing reveals origins of a unique bacterial endosymbiosis in the earliest lineages of terrestrial Fungi.</title>
        <authorList>
            <consortium name="DOE Joint Genome Institute"/>
            <person name="Uehling J."/>
            <person name="Gryganskyi A."/>
            <person name="Hameed K."/>
            <person name="Tschaplinski T."/>
            <person name="Misztal P."/>
            <person name="Wu S."/>
            <person name="Desiro A."/>
            <person name="Vande Pol N."/>
            <person name="Du Z.-Y."/>
            <person name="Zienkiewicz A."/>
            <person name="Zienkiewicz K."/>
            <person name="Morin E."/>
            <person name="Tisserant E."/>
            <person name="Splivallo R."/>
            <person name="Hainaut M."/>
            <person name="Henrissat B."/>
            <person name="Ohm R."/>
            <person name="Kuo A."/>
            <person name="Yan J."/>
            <person name="Lipzen A."/>
            <person name="Nolan M."/>
            <person name="Labutti K."/>
            <person name="Barry K."/>
            <person name="Goldstein A."/>
            <person name="Labbe J."/>
            <person name="Schadt C."/>
            <person name="Tuskan G."/>
            <person name="Grigoriev I."/>
            <person name="Martin F."/>
            <person name="Vilgalys R."/>
            <person name="Bonito G."/>
        </authorList>
    </citation>
    <scope>NUCLEOTIDE SEQUENCE [LARGE SCALE GENOMIC DNA]</scope>
    <source>
        <strain evidence="3 4">AG-77</strain>
    </source>
</reference>
<evidence type="ECO:0000313" key="4">
    <source>
        <dbReference type="Proteomes" id="UP000078512"/>
    </source>
</evidence>
<organism evidence="3 4">
    <name type="scientific">Linnemannia elongata AG-77</name>
    <dbReference type="NCBI Taxonomy" id="1314771"/>
    <lineage>
        <taxon>Eukaryota</taxon>
        <taxon>Fungi</taxon>
        <taxon>Fungi incertae sedis</taxon>
        <taxon>Mucoromycota</taxon>
        <taxon>Mortierellomycotina</taxon>
        <taxon>Mortierellomycetes</taxon>
        <taxon>Mortierellales</taxon>
        <taxon>Mortierellaceae</taxon>
        <taxon>Linnemannia</taxon>
    </lineage>
</organism>
<sequence length="449" mass="48241">MLYICGIVVFRTMKLKILGPVLLLTLATQFARAAESAEGNNKNAIIDANLAAASVSAASVPEQVVALNSQEAGEALEVAVDELVEAAAKVFEQDEEDEDEDDENKEAIDANEDEDEEDEDDDDDLTEDEDQEQDEALLSEGDDFHYADPLTATYDAQTAKCKQLQQQHEPQQAQEQQGQEQQTITIQKRDQTPLFPQIDEHTLSALATAEIGGACIDSFVNFALRFRERCSIKCLKTFTHVFSNPNVLGILDCFGCSNFFVSGFYALGVDCAGIFAAYPKPANATAPKTTTTATPTGTTTVVSTKIDAAGVPPSKATKSPKSVDDDSESLPAGGDYRLGQVRPEDSALPPIDFVTMLKSLGQISSGDVQDWINIGSDLAKVIGGGNSGKSEGEEGSEGKKKVDEERAAASKDLFNQFVSKAASFANWTLTPETLDQTGVFDRVQQALGL</sequence>
<evidence type="ECO:0000256" key="2">
    <source>
        <dbReference type="SAM" id="SignalP"/>
    </source>
</evidence>
<gene>
    <name evidence="3" type="ORF">K457DRAFT_124051</name>
</gene>
<feature type="signal peptide" evidence="2">
    <location>
        <begin position="1"/>
        <end position="33"/>
    </location>
</feature>
<keyword evidence="2" id="KW-0732">Signal</keyword>
<evidence type="ECO:0000256" key="1">
    <source>
        <dbReference type="SAM" id="MobiDB-lite"/>
    </source>
</evidence>
<feature type="chain" id="PRO_5008276595" evidence="2">
    <location>
        <begin position="34"/>
        <end position="449"/>
    </location>
</feature>
<feature type="region of interest" description="Disordered" evidence="1">
    <location>
        <begin position="91"/>
        <end position="145"/>
    </location>
</feature>
<dbReference type="AlphaFoldDB" id="A0A197K5S1"/>
<dbReference type="EMBL" id="KV442028">
    <property type="protein sequence ID" value="OAQ31794.1"/>
    <property type="molecule type" value="Genomic_DNA"/>
</dbReference>
<feature type="region of interest" description="Disordered" evidence="1">
    <location>
        <begin position="382"/>
        <end position="404"/>
    </location>
</feature>
<feature type="compositionally biased region" description="Low complexity" evidence="1">
    <location>
        <begin position="163"/>
        <end position="182"/>
    </location>
</feature>